<keyword evidence="1" id="KW-0812">Transmembrane</keyword>
<dbReference type="RefSeq" id="XP_022475935.1">
    <property type="nucleotide sequence ID" value="XM_022617517.1"/>
</dbReference>
<reference evidence="2 3" key="1">
    <citation type="submission" date="2016-09" db="EMBL/GenBank/DDBJ databases">
        <authorList>
            <person name="Capua I."/>
            <person name="De Benedictis P."/>
            <person name="Joannis T."/>
            <person name="Lombin L.H."/>
            <person name="Cattoli G."/>
        </authorList>
    </citation>
    <scope>NUCLEOTIDE SEQUENCE [LARGE SCALE GENOMIC DNA]</scope>
    <source>
        <strain evidence="2 3">IMI 309357</strain>
    </source>
</reference>
<name>A0A1G4BBR3_9PEZI</name>
<dbReference type="OrthoDB" id="4831610at2759"/>
<keyword evidence="1" id="KW-1133">Transmembrane helix</keyword>
<dbReference type="AlphaFoldDB" id="A0A1G4BBR3"/>
<dbReference type="Proteomes" id="UP000176998">
    <property type="component" value="Unassembled WGS sequence"/>
</dbReference>
<dbReference type="EMBL" id="MJBS01000042">
    <property type="protein sequence ID" value="OHE98786.1"/>
    <property type="molecule type" value="Genomic_DNA"/>
</dbReference>
<accession>A0A1G4BBR3</accession>
<feature type="transmembrane region" description="Helical" evidence="1">
    <location>
        <begin position="25"/>
        <end position="48"/>
    </location>
</feature>
<sequence length="61" mass="6964">MVLSETEKNSLLFRPFGNLETLKLWSLQFVALLPSVFAFVMTVILLVASHDKLQPTWGRVM</sequence>
<gene>
    <name evidence="2" type="ORF">CORC01_05875</name>
</gene>
<comment type="caution">
    <text evidence="2">The sequence shown here is derived from an EMBL/GenBank/DDBJ whole genome shotgun (WGS) entry which is preliminary data.</text>
</comment>
<organism evidence="2 3">
    <name type="scientific">Colletotrichum orchidophilum</name>
    <dbReference type="NCBI Taxonomy" id="1209926"/>
    <lineage>
        <taxon>Eukaryota</taxon>
        <taxon>Fungi</taxon>
        <taxon>Dikarya</taxon>
        <taxon>Ascomycota</taxon>
        <taxon>Pezizomycotina</taxon>
        <taxon>Sordariomycetes</taxon>
        <taxon>Hypocreomycetidae</taxon>
        <taxon>Glomerellales</taxon>
        <taxon>Glomerellaceae</taxon>
        <taxon>Colletotrichum</taxon>
    </lineage>
</organism>
<evidence type="ECO:0000313" key="2">
    <source>
        <dbReference type="EMBL" id="OHE98786.1"/>
    </source>
</evidence>
<protein>
    <submittedName>
        <fullName evidence="2">Uncharacterized protein</fullName>
    </submittedName>
</protein>
<keyword evidence="1" id="KW-0472">Membrane</keyword>
<evidence type="ECO:0000256" key="1">
    <source>
        <dbReference type="SAM" id="Phobius"/>
    </source>
</evidence>
<evidence type="ECO:0000313" key="3">
    <source>
        <dbReference type="Proteomes" id="UP000176998"/>
    </source>
</evidence>
<dbReference type="GeneID" id="34559027"/>
<proteinExistence type="predicted"/>
<keyword evidence="3" id="KW-1185">Reference proteome</keyword>